<name>A0ACD5UP67_AVESA</name>
<evidence type="ECO:0000313" key="2">
    <source>
        <dbReference type="Proteomes" id="UP001732700"/>
    </source>
</evidence>
<dbReference type="Proteomes" id="UP001732700">
    <property type="component" value="Chromosome 2C"/>
</dbReference>
<dbReference type="EnsemblPlants" id="AVESA.00010b.r2.2CG0298010.1">
    <property type="protein sequence ID" value="AVESA.00010b.r2.2CG0298010.1.CDS"/>
    <property type="gene ID" value="AVESA.00010b.r2.2CG0298010"/>
</dbReference>
<reference evidence="1" key="1">
    <citation type="submission" date="2021-05" db="EMBL/GenBank/DDBJ databases">
        <authorList>
            <person name="Scholz U."/>
            <person name="Mascher M."/>
            <person name="Fiebig A."/>
        </authorList>
    </citation>
    <scope>NUCLEOTIDE SEQUENCE [LARGE SCALE GENOMIC DNA]</scope>
</reference>
<keyword evidence="2" id="KW-1185">Reference proteome</keyword>
<protein>
    <submittedName>
        <fullName evidence="1">Uncharacterized protein</fullName>
    </submittedName>
</protein>
<reference evidence="1" key="2">
    <citation type="submission" date="2025-09" db="UniProtKB">
        <authorList>
            <consortium name="EnsemblPlants"/>
        </authorList>
    </citation>
    <scope>IDENTIFICATION</scope>
</reference>
<evidence type="ECO:0000313" key="1">
    <source>
        <dbReference type="EnsemblPlants" id="AVESA.00010b.r2.2CG0298010.1.CDS"/>
    </source>
</evidence>
<accession>A0ACD5UP67</accession>
<sequence length="199" mass="21874">MASLRVLSVIATAAILFAIADTSVATTTTKAPTTTTTKAPTTTKGPDYIITGRVYCDTCRVGFETNLTQYIKGAKVKLECRHFETNVVDRTIQAETDENGTYNIELKDSHVEDICDIVLVHSPRADCHEIQELRDRAPVLLTRNVGISDNLRLASSLGYLKDVPLPACPGLLKEFELPDDDDTDDDDRQVAMAPITHTH</sequence>
<organism evidence="1 2">
    <name type="scientific">Avena sativa</name>
    <name type="common">Oat</name>
    <dbReference type="NCBI Taxonomy" id="4498"/>
    <lineage>
        <taxon>Eukaryota</taxon>
        <taxon>Viridiplantae</taxon>
        <taxon>Streptophyta</taxon>
        <taxon>Embryophyta</taxon>
        <taxon>Tracheophyta</taxon>
        <taxon>Spermatophyta</taxon>
        <taxon>Magnoliopsida</taxon>
        <taxon>Liliopsida</taxon>
        <taxon>Poales</taxon>
        <taxon>Poaceae</taxon>
        <taxon>BOP clade</taxon>
        <taxon>Pooideae</taxon>
        <taxon>Poodae</taxon>
        <taxon>Poeae</taxon>
        <taxon>Poeae Chloroplast Group 1 (Aveneae type)</taxon>
        <taxon>Aveninae</taxon>
        <taxon>Avena</taxon>
    </lineage>
</organism>
<proteinExistence type="predicted"/>